<dbReference type="InterPro" id="IPR010982">
    <property type="entry name" value="Lambda_DNA-bd_dom_sf"/>
</dbReference>
<evidence type="ECO:0000313" key="2">
    <source>
        <dbReference type="EMBL" id="KYG66676.1"/>
    </source>
</evidence>
<organism evidence="2 3">
    <name type="scientific">Bdellovibrio bacteriovorus</name>
    <dbReference type="NCBI Taxonomy" id="959"/>
    <lineage>
        <taxon>Bacteria</taxon>
        <taxon>Pseudomonadati</taxon>
        <taxon>Bdellovibrionota</taxon>
        <taxon>Bdellovibrionia</taxon>
        <taxon>Bdellovibrionales</taxon>
        <taxon>Pseudobdellovibrionaceae</taxon>
        <taxon>Bdellovibrio</taxon>
    </lineage>
</organism>
<dbReference type="PROSITE" id="PS50943">
    <property type="entry name" value="HTH_CROC1"/>
    <property type="match status" value="1"/>
</dbReference>
<dbReference type="SUPFAM" id="SSF47413">
    <property type="entry name" value="lambda repressor-like DNA-binding domains"/>
    <property type="match status" value="1"/>
</dbReference>
<evidence type="ECO:0000313" key="3">
    <source>
        <dbReference type="Proteomes" id="UP000075320"/>
    </source>
</evidence>
<dbReference type="Pfam" id="PF01381">
    <property type="entry name" value="HTH_3"/>
    <property type="match status" value="1"/>
</dbReference>
<dbReference type="Gene3D" id="1.10.260.40">
    <property type="entry name" value="lambda repressor-like DNA-binding domains"/>
    <property type="match status" value="1"/>
</dbReference>
<dbReference type="InterPro" id="IPR001387">
    <property type="entry name" value="Cro/C1-type_HTH"/>
</dbReference>
<dbReference type="InterPro" id="IPR025537">
    <property type="entry name" value="DUF4423"/>
</dbReference>
<keyword evidence="3" id="KW-1185">Reference proteome</keyword>
<dbReference type="AlphaFoldDB" id="A0A150WQM5"/>
<dbReference type="NCBIfam" id="TIGR02147">
    <property type="entry name" value="Fsuc_second"/>
    <property type="match status" value="1"/>
</dbReference>
<accession>A0A150WQM5</accession>
<dbReference type="RefSeq" id="WP_061834243.1">
    <property type="nucleotide sequence ID" value="NZ_LUKE01000001.1"/>
</dbReference>
<comment type="caution">
    <text evidence="2">The sequence shown here is derived from an EMBL/GenBank/DDBJ whole genome shotgun (WGS) entry which is preliminary data.</text>
</comment>
<dbReference type="SMART" id="SM00530">
    <property type="entry name" value="HTH_XRE"/>
    <property type="match status" value="1"/>
</dbReference>
<dbReference type="InterPro" id="IPR011873">
    <property type="entry name" value="CHP02147"/>
</dbReference>
<sequence length="270" mass="31184">MIFQHTEYRVFLKDVLELRAKENPHHSLRSFAAKLNISTSFLSEVLNSKKSLSVELAFKIAVKLGLTDLETQYLCLLVQMENEQDPEFRAECLKRLNALNPHRVHYDLSVDIFKTISEWHHIAILEMTHLPNFSMDAGFIADKLGISKVEAELSMKRLLRLKLAENTDQGWKKAHTYILSESKIPHSALQQFHRQYLEKASQCFAAYDTKERVNSTDVLAMDSKFIPEADRLAREFSLAVMRLAEKSKTKDRVYALSLHMYPVTQWGGQK</sequence>
<dbReference type="Pfam" id="PF14394">
    <property type="entry name" value="DUF4423"/>
    <property type="match status" value="1"/>
</dbReference>
<dbReference type="GO" id="GO:0003677">
    <property type="term" value="F:DNA binding"/>
    <property type="evidence" value="ECO:0007669"/>
    <property type="project" value="InterPro"/>
</dbReference>
<reference evidence="2 3" key="1">
    <citation type="submission" date="2016-03" db="EMBL/GenBank/DDBJ databases">
        <authorList>
            <person name="Ploux O."/>
        </authorList>
    </citation>
    <scope>NUCLEOTIDE SEQUENCE [LARGE SCALE GENOMIC DNA]</scope>
    <source>
        <strain evidence="2 3">R0</strain>
    </source>
</reference>
<gene>
    <name evidence="2" type="ORF">AZI86_06420</name>
</gene>
<evidence type="ECO:0000259" key="1">
    <source>
        <dbReference type="PROSITE" id="PS50943"/>
    </source>
</evidence>
<name>A0A150WQM5_BDEBC</name>
<dbReference type="Proteomes" id="UP000075320">
    <property type="component" value="Unassembled WGS sequence"/>
</dbReference>
<protein>
    <recommendedName>
        <fullName evidence="1">HTH cro/C1-type domain-containing protein</fullName>
    </recommendedName>
</protein>
<dbReference type="OrthoDB" id="5290839at2"/>
<proteinExistence type="predicted"/>
<feature type="domain" description="HTH cro/C1-type" evidence="1">
    <location>
        <begin position="27"/>
        <end position="72"/>
    </location>
</feature>
<dbReference type="EMBL" id="LUKE01000001">
    <property type="protein sequence ID" value="KYG66676.1"/>
    <property type="molecule type" value="Genomic_DNA"/>
</dbReference>